<gene>
    <name evidence="1" type="ORF">L6164_029435</name>
</gene>
<accession>A0ACB9L9I1</accession>
<comment type="caution">
    <text evidence="1">The sequence shown here is derived from an EMBL/GenBank/DDBJ whole genome shotgun (WGS) entry which is preliminary data.</text>
</comment>
<reference evidence="1 2" key="1">
    <citation type="journal article" date="2022" name="DNA Res.">
        <title>Chromosomal-level genome assembly of the orchid tree Bauhinia variegata (Leguminosae; Cercidoideae) supports the allotetraploid origin hypothesis of Bauhinia.</title>
        <authorList>
            <person name="Zhong Y."/>
            <person name="Chen Y."/>
            <person name="Zheng D."/>
            <person name="Pang J."/>
            <person name="Liu Y."/>
            <person name="Luo S."/>
            <person name="Meng S."/>
            <person name="Qian L."/>
            <person name="Wei D."/>
            <person name="Dai S."/>
            <person name="Zhou R."/>
        </authorList>
    </citation>
    <scope>NUCLEOTIDE SEQUENCE [LARGE SCALE GENOMIC DNA]</scope>
    <source>
        <strain evidence="1">BV-YZ2020</strain>
    </source>
</reference>
<sequence length="169" mass="18098">MTLPALVLQIVLLLLVIPEGNSTPEEVSQNGTSLSPISQPSQIGCMTRPWICGGGELPPRSLCCGDRCVDVGSDINNCGLCQVRCLLNLQCCRGTCTDTNTNFFNCGRCGNVCPVGSVCSVGVCRYGVQPLPPWLFPSPPPPSPLPPKLKPTHPPHKHKQPPQRVIGLY</sequence>
<dbReference type="Proteomes" id="UP000828941">
    <property type="component" value="Chromosome 12"/>
</dbReference>
<organism evidence="1 2">
    <name type="scientific">Bauhinia variegata</name>
    <name type="common">Purple orchid tree</name>
    <name type="synonym">Phanera variegata</name>
    <dbReference type="NCBI Taxonomy" id="167791"/>
    <lineage>
        <taxon>Eukaryota</taxon>
        <taxon>Viridiplantae</taxon>
        <taxon>Streptophyta</taxon>
        <taxon>Embryophyta</taxon>
        <taxon>Tracheophyta</taxon>
        <taxon>Spermatophyta</taxon>
        <taxon>Magnoliopsida</taxon>
        <taxon>eudicotyledons</taxon>
        <taxon>Gunneridae</taxon>
        <taxon>Pentapetalae</taxon>
        <taxon>rosids</taxon>
        <taxon>fabids</taxon>
        <taxon>Fabales</taxon>
        <taxon>Fabaceae</taxon>
        <taxon>Cercidoideae</taxon>
        <taxon>Cercideae</taxon>
        <taxon>Bauhiniinae</taxon>
        <taxon>Bauhinia</taxon>
    </lineage>
</organism>
<protein>
    <submittedName>
        <fullName evidence="1">Uncharacterized protein</fullName>
    </submittedName>
</protein>
<dbReference type="EMBL" id="CM039437">
    <property type="protein sequence ID" value="KAI4306128.1"/>
    <property type="molecule type" value="Genomic_DNA"/>
</dbReference>
<evidence type="ECO:0000313" key="2">
    <source>
        <dbReference type="Proteomes" id="UP000828941"/>
    </source>
</evidence>
<proteinExistence type="predicted"/>
<name>A0ACB9L9I1_BAUVA</name>
<evidence type="ECO:0000313" key="1">
    <source>
        <dbReference type="EMBL" id="KAI4306128.1"/>
    </source>
</evidence>
<keyword evidence="2" id="KW-1185">Reference proteome</keyword>